<evidence type="ECO:0000313" key="2">
    <source>
        <dbReference type="Proteomes" id="UP000494261"/>
    </source>
</evidence>
<sequence length="121" mass="13549">MSLEAGKVSAERDWPQFVARADFEELAPLAQGLFVKDAMRRLKMTKEEFARRIGVSTTGLEKWMARHGTSDFRNMPSMAWKFIAEILEHAASSHRLDSDLGVCTMCINSCGVLPQKTLEGT</sequence>
<dbReference type="GO" id="GO:0016740">
    <property type="term" value="F:transferase activity"/>
    <property type="evidence" value="ECO:0007669"/>
    <property type="project" value="UniProtKB-KW"/>
</dbReference>
<gene>
    <name evidence="1" type="ORF">BLA13014_04564</name>
</gene>
<protein>
    <submittedName>
        <fullName evidence="1">Aspartate carbamoyltransferase</fullName>
    </submittedName>
</protein>
<dbReference type="Proteomes" id="UP000494261">
    <property type="component" value="Unassembled WGS sequence"/>
</dbReference>
<reference evidence="1 2" key="1">
    <citation type="submission" date="2019-09" db="EMBL/GenBank/DDBJ databases">
        <authorList>
            <person name="Depoorter E."/>
        </authorList>
    </citation>
    <scope>NUCLEOTIDE SEQUENCE [LARGE SCALE GENOMIC DNA]</scope>
    <source>
        <strain evidence="1">LMG 13014</strain>
    </source>
</reference>
<dbReference type="InterPro" id="IPR001387">
    <property type="entry name" value="Cro/C1-type_HTH"/>
</dbReference>
<dbReference type="EMBL" id="CABVQC010000033">
    <property type="protein sequence ID" value="VWB97647.1"/>
    <property type="molecule type" value="Genomic_DNA"/>
</dbReference>
<organism evidence="1 2">
    <name type="scientific">Burkholderia aenigmatica</name>
    <dbReference type="NCBI Taxonomy" id="2015348"/>
    <lineage>
        <taxon>Bacteria</taxon>
        <taxon>Pseudomonadati</taxon>
        <taxon>Pseudomonadota</taxon>
        <taxon>Betaproteobacteria</taxon>
        <taxon>Burkholderiales</taxon>
        <taxon>Burkholderiaceae</taxon>
        <taxon>Burkholderia</taxon>
        <taxon>Burkholderia cepacia complex</taxon>
    </lineage>
</organism>
<keyword evidence="1" id="KW-0808">Transferase</keyword>
<dbReference type="AlphaFoldDB" id="A0A6P2NSH8"/>
<accession>A0A6P2NSH8</accession>
<name>A0A6P2NSH8_9BURK</name>
<dbReference type="RefSeq" id="WP_175024160.1">
    <property type="nucleotide sequence ID" value="NZ_CABVQC010000033.1"/>
</dbReference>
<dbReference type="CDD" id="cd00093">
    <property type="entry name" value="HTH_XRE"/>
    <property type="match status" value="1"/>
</dbReference>
<proteinExistence type="predicted"/>
<evidence type="ECO:0000313" key="1">
    <source>
        <dbReference type="EMBL" id="VWB97647.1"/>
    </source>
</evidence>